<dbReference type="PANTHER" id="PTHR10367:SF9">
    <property type="entry name" value="DUAL-SPECIFICITY PHOSPHATASE 11 (RNA_RNP COMPLEX 1-INTERACTING)"/>
    <property type="match status" value="1"/>
</dbReference>
<keyword evidence="4" id="KW-0694">RNA-binding</keyword>
<dbReference type="PROSITE" id="PS50056">
    <property type="entry name" value="TYR_PHOSPHATASE_2"/>
    <property type="match status" value="1"/>
</dbReference>
<comment type="subunit">
    <text evidence="8">Monomer. May interact with SFRS7 and SFRS9/SRP30C.</text>
</comment>
<evidence type="ECO:0000256" key="3">
    <source>
        <dbReference type="ARBA" id="ARBA00022801"/>
    </source>
</evidence>
<dbReference type="FunCoup" id="A0A3P8WQZ3">
    <property type="interactions" value="573"/>
</dbReference>
<comment type="subcellular location">
    <subcellularLocation>
        <location evidence="1">Nucleus</location>
    </subcellularLocation>
</comment>
<dbReference type="InterPro" id="IPR029021">
    <property type="entry name" value="Prot-tyrosine_phosphatase-like"/>
</dbReference>
<name>A0A3P8WQZ3_CYNSE</name>
<keyword evidence="12" id="KW-1133">Transmembrane helix</keyword>
<comment type="similarity">
    <text evidence="2">Belongs to the protein-tyrosine phosphatase family. Non-receptor class dual specificity subfamily.</text>
</comment>
<keyword evidence="3" id="KW-0378">Hydrolase</keyword>
<accession>A0A3P8WQZ3</accession>
<dbReference type="Pfam" id="PF00782">
    <property type="entry name" value="DSPc"/>
    <property type="match status" value="1"/>
</dbReference>
<dbReference type="InterPro" id="IPR016130">
    <property type="entry name" value="Tyr_Pase_AS"/>
</dbReference>
<dbReference type="InterPro" id="IPR051029">
    <property type="entry name" value="mRNA_Capping_Enz/RNA_Phosphat"/>
</dbReference>
<dbReference type="CDD" id="cd17665">
    <property type="entry name" value="DSP_DUSP11"/>
    <property type="match status" value="1"/>
</dbReference>
<reference evidence="14 15" key="1">
    <citation type="journal article" date="2014" name="Nat. Genet.">
        <title>Whole-genome sequence of a flatfish provides insights into ZW sex chromosome evolution and adaptation to a benthic lifestyle.</title>
        <authorList>
            <person name="Chen S."/>
            <person name="Zhang G."/>
            <person name="Shao C."/>
            <person name="Huang Q."/>
            <person name="Liu G."/>
            <person name="Zhang P."/>
            <person name="Song W."/>
            <person name="An N."/>
            <person name="Chalopin D."/>
            <person name="Volff J.N."/>
            <person name="Hong Y."/>
            <person name="Li Q."/>
            <person name="Sha Z."/>
            <person name="Zhou H."/>
            <person name="Xie M."/>
            <person name="Yu Q."/>
            <person name="Liu Y."/>
            <person name="Xiang H."/>
            <person name="Wang N."/>
            <person name="Wu K."/>
            <person name="Yang C."/>
            <person name="Zhou Q."/>
            <person name="Liao X."/>
            <person name="Yang L."/>
            <person name="Hu Q."/>
            <person name="Zhang J."/>
            <person name="Meng L."/>
            <person name="Jin L."/>
            <person name="Tian Y."/>
            <person name="Lian J."/>
            <person name="Yang J."/>
            <person name="Miao G."/>
            <person name="Liu S."/>
            <person name="Liang Z."/>
            <person name="Yan F."/>
            <person name="Li Y."/>
            <person name="Sun B."/>
            <person name="Zhang H."/>
            <person name="Zhang J."/>
            <person name="Zhu Y."/>
            <person name="Du M."/>
            <person name="Zhao Y."/>
            <person name="Schartl M."/>
            <person name="Tang Q."/>
            <person name="Wang J."/>
        </authorList>
    </citation>
    <scope>NUCLEOTIDE SEQUENCE</scope>
</reference>
<evidence type="ECO:0000256" key="6">
    <source>
        <dbReference type="ARBA" id="ARBA00023242"/>
    </source>
</evidence>
<reference evidence="14" key="3">
    <citation type="submission" date="2025-09" db="UniProtKB">
        <authorList>
            <consortium name="Ensembl"/>
        </authorList>
    </citation>
    <scope>IDENTIFICATION</scope>
</reference>
<organism evidence="14 15">
    <name type="scientific">Cynoglossus semilaevis</name>
    <name type="common">Tongue sole</name>
    <dbReference type="NCBI Taxonomy" id="244447"/>
    <lineage>
        <taxon>Eukaryota</taxon>
        <taxon>Metazoa</taxon>
        <taxon>Chordata</taxon>
        <taxon>Craniata</taxon>
        <taxon>Vertebrata</taxon>
        <taxon>Euteleostomi</taxon>
        <taxon>Actinopterygii</taxon>
        <taxon>Neopterygii</taxon>
        <taxon>Teleostei</taxon>
        <taxon>Neoteleostei</taxon>
        <taxon>Acanthomorphata</taxon>
        <taxon>Carangaria</taxon>
        <taxon>Pleuronectiformes</taxon>
        <taxon>Pleuronectoidei</taxon>
        <taxon>Cynoglossidae</taxon>
        <taxon>Cynoglossinae</taxon>
        <taxon>Cynoglossus</taxon>
    </lineage>
</organism>
<evidence type="ECO:0000256" key="10">
    <source>
        <dbReference type="ARBA" id="ARBA00076572"/>
    </source>
</evidence>
<dbReference type="Gene3D" id="3.90.190.10">
    <property type="entry name" value="Protein tyrosine phosphatase superfamily"/>
    <property type="match status" value="1"/>
</dbReference>
<feature type="transmembrane region" description="Helical" evidence="12">
    <location>
        <begin position="270"/>
        <end position="292"/>
    </location>
</feature>
<dbReference type="InParanoid" id="A0A3P8WQZ3"/>
<evidence type="ECO:0000256" key="12">
    <source>
        <dbReference type="SAM" id="Phobius"/>
    </source>
</evidence>
<dbReference type="GO" id="GO:0005634">
    <property type="term" value="C:nucleus"/>
    <property type="evidence" value="ECO:0007669"/>
    <property type="project" value="UniProtKB-SubCell"/>
</dbReference>
<comment type="function">
    <text evidence="7">Possesses RNA 5'-triphosphatase and diphosphatase activities, but displays a poor protein-tyrosine phosphatase activity. In addition, has phosphatase activity with ATP, ADP and O-methylfluorescein phosphate (in vitro). Binds to RNA. May participate in nuclear mRNA metabolism.</text>
</comment>
<dbReference type="Proteomes" id="UP000265120">
    <property type="component" value="Chromosome 14"/>
</dbReference>
<keyword evidence="12" id="KW-0812">Transmembrane</keyword>
<dbReference type="PROSITE" id="PS00383">
    <property type="entry name" value="TYR_PHOSPHATASE_1"/>
    <property type="match status" value="1"/>
</dbReference>
<dbReference type="STRING" id="244447.ENSCSEP00000027911"/>
<dbReference type="GO" id="GO:0003723">
    <property type="term" value="F:RNA binding"/>
    <property type="evidence" value="ECO:0007669"/>
    <property type="project" value="UniProtKB-KW"/>
</dbReference>
<dbReference type="PANTHER" id="PTHR10367">
    <property type="entry name" value="MRNA-CAPPING ENZYME"/>
    <property type="match status" value="1"/>
</dbReference>
<keyword evidence="5" id="KW-0904">Protein phosphatase</keyword>
<evidence type="ECO:0000256" key="5">
    <source>
        <dbReference type="ARBA" id="ARBA00022912"/>
    </source>
</evidence>
<evidence type="ECO:0000259" key="13">
    <source>
        <dbReference type="PROSITE" id="PS50056"/>
    </source>
</evidence>
<keyword evidence="12" id="KW-0472">Membrane</keyword>
<evidence type="ECO:0000256" key="11">
    <source>
        <dbReference type="ARBA" id="ARBA00080235"/>
    </source>
</evidence>
<dbReference type="SUPFAM" id="SSF52799">
    <property type="entry name" value="(Phosphotyrosine protein) phosphatases II"/>
    <property type="match status" value="1"/>
</dbReference>
<dbReference type="FunFam" id="3.90.190.10:FF:000064">
    <property type="entry name" value="RNA/RNP complex-1-interacting phosphatase homolog"/>
    <property type="match status" value="1"/>
</dbReference>
<proteinExistence type="inferred from homology"/>
<evidence type="ECO:0000256" key="4">
    <source>
        <dbReference type="ARBA" id="ARBA00022884"/>
    </source>
</evidence>
<dbReference type="Ensembl" id="ENSCSET00000028285.1">
    <property type="protein sequence ID" value="ENSCSEP00000027911.1"/>
    <property type="gene ID" value="ENSCSEG00000017836.1"/>
</dbReference>
<evidence type="ECO:0000256" key="9">
    <source>
        <dbReference type="ARBA" id="ARBA00068666"/>
    </source>
</evidence>
<dbReference type="InterPro" id="IPR000387">
    <property type="entry name" value="Tyr_Pase_dom"/>
</dbReference>
<evidence type="ECO:0000256" key="8">
    <source>
        <dbReference type="ARBA" id="ARBA00065987"/>
    </source>
</evidence>
<dbReference type="GeneTree" id="ENSGT00940000155847"/>
<dbReference type="InterPro" id="IPR000340">
    <property type="entry name" value="Dual-sp_phosphatase_cat-dom"/>
</dbReference>
<protein>
    <recommendedName>
        <fullName evidence="9">RNA/RNP complex-1-interacting phosphatase</fullName>
    </recommendedName>
    <alternativeName>
        <fullName evidence="10">Dual specificity protein phosphatase 11</fullName>
    </alternativeName>
    <alternativeName>
        <fullName evidence="11">Phosphatase that interacts with RNA/RNP complex 1</fullName>
    </alternativeName>
</protein>
<sequence length="360" mass="40605">MPKSYQNKGGRGIPDRWLDYKAVGKRLEGTRFIAFKVPLKPSLTYHLRPTDVFGPWELLDAVNEDHGTLGLIIDLTFTSRYYNLRDLPTSLLHEKIFTAGREVPNDATILDFKRAVRRFLRVNKGNDKLIGVHCTHGLNRTGYLICRYLIDVDGMDPKQAVDLFNSSRGHNIEREEYLDDLQNGPKRSNAGMEELKQEPLRGLARQRPGSMSVDDEASLADLSVHTPSPLRGAFCPHQRYSPLLRSVNIELHSIPTDGKLLVQRLSGLDLLLLLLMLLMLLLLLLFLLLVLLHCLPQTLQIRAGAEAGPLRITAQTNLRTSGLGLIRDDITATERTDIITIRPLCHMITPFMIKNILGRI</sequence>
<evidence type="ECO:0000256" key="7">
    <source>
        <dbReference type="ARBA" id="ARBA00054725"/>
    </source>
</evidence>
<dbReference type="GO" id="GO:0004721">
    <property type="term" value="F:phosphoprotein phosphatase activity"/>
    <property type="evidence" value="ECO:0007669"/>
    <property type="project" value="UniProtKB-KW"/>
</dbReference>
<dbReference type="AlphaFoldDB" id="A0A3P8WQZ3"/>
<feature type="domain" description="Tyrosine specific protein phosphatases" evidence="13">
    <location>
        <begin position="110"/>
        <end position="179"/>
    </location>
</feature>
<keyword evidence="6" id="KW-0539">Nucleus</keyword>
<evidence type="ECO:0000256" key="2">
    <source>
        <dbReference type="ARBA" id="ARBA00008601"/>
    </source>
</evidence>
<evidence type="ECO:0000256" key="1">
    <source>
        <dbReference type="ARBA" id="ARBA00004123"/>
    </source>
</evidence>
<reference evidence="14" key="2">
    <citation type="submission" date="2025-08" db="UniProtKB">
        <authorList>
            <consortium name="Ensembl"/>
        </authorList>
    </citation>
    <scope>IDENTIFICATION</scope>
</reference>
<evidence type="ECO:0000313" key="14">
    <source>
        <dbReference type="Ensembl" id="ENSCSEP00000027911.1"/>
    </source>
</evidence>
<evidence type="ECO:0000313" key="15">
    <source>
        <dbReference type="Proteomes" id="UP000265120"/>
    </source>
</evidence>
<keyword evidence="15" id="KW-1185">Reference proteome</keyword>
<dbReference type="GO" id="GO:0004651">
    <property type="term" value="F:polynucleotide 5'-phosphatase activity"/>
    <property type="evidence" value="ECO:0007669"/>
    <property type="project" value="TreeGrafter"/>
</dbReference>